<dbReference type="EMBL" id="BK016114">
    <property type="protein sequence ID" value="DAF96364.1"/>
    <property type="molecule type" value="Genomic_DNA"/>
</dbReference>
<name>A0A8S5UPM9_9CAUD</name>
<organism evidence="1">
    <name type="scientific">Podoviridae sp. ctG4L18</name>
    <dbReference type="NCBI Taxonomy" id="2825234"/>
    <lineage>
        <taxon>Viruses</taxon>
        <taxon>Duplodnaviria</taxon>
        <taxon>Heunggongvirae</taxon>
        <taxon>Uroviricota</taxon>
        <taxon>Caudoviricetes</taxon>
    </lineage>
</organism>
<proteinExistence type="predicted"/>
<accession>A0A8S5UPM9</accession>
<reference evidence="1" key="1">
    <citation type="journal article" date="2021" name="Proc. Natl. Acad. Sci. U.S.A.">
        <title>A Catalog of Tens of Thousands of Viruses from Human Metagenomes Reveals Hidden Associations with Chronic Diseases.</title>
        <authorList>
            <person name="Tisza M.J."/>
            <person name="Buck C.B."/>
        </authorList>
    </citation>
    <scope>NUCLEOTIDE SEQUENCE</scope>
    <source>
        <strain evidence="1">CtG4L18</strain>
    </source>
</reference>
<evidence type="ECO:0000313" key="1">
    <source>
        <dbReference type="EMBL" id="DAF96364.1"/>
    </source>
</evidence>
<protein>
    <submittedName>
        <fullName evidence="1">Uncharacterized protein</fullName>
    </submittedName>
</protein>
<sequence length="30" mass="3672">MIYALSSRIFLTRLFLAHHRSRITNIKYHI</sequence>